<sequence length="225" mass="23077">MSRRTGRPSYLLTSPGGKGRSKTWMVAVAAAAVLVAAPVGGLVGHAVGRPSPTEANIAQLQKAEVERDAQQIVELTAMAHQTGQELSPILQAVRQEAEAGRTPEAAQVSQWQQTMNRLIAQFADPPSGMTATNVARGGLRSAVEQTAVAVDSVALALSGPAAGRTEQLALAARQATLAVTTWSVAATQLDQINIDAGLGHQHVHLDAGEVEGALTPDGATEGSGG</sequence>
<accession>A0A1H6V5H5</accession>
<dbReference type="RefSeq" id="WP_092376709.1">
    <property type="nucleotide sequence ID" value="NZ_BOPI01000032.1"/>
</dbReference>
<evidence type="ECO:0000313" key="2">
    <source>
        <dbReference type="EMBL" id="SEI97067.1"/>
    </source>
</evidence>
<protein>
    <submittedName>
        <fullName evidence="2">Uncharacterized protein</fullName>
    </submittedName>
</protein>
<reference evidence="3" key="1">
    <citation type="submission" date="2016-10" db="EMBL/GenBank/DDBJ databases">
        <authorList>
            <person name="Varghese N."/>
            <person name="Submissions S."/>
        </authorList>
    </citation>
    <scope>NUCLEOTIDE SEQUENCE [LARGE SCALE GENOMIC DNA]</scope>
    <source>
        <strain evidence="3">CGMCC 4.7038</strain>
    </source>
</reference>
<organism evidence="2 3">
    <name type="scientific">Micromonospora phaseoli</name>
    <dbReference type="NCBI Taxonomy" id="1144548"/>
    <lineage>
        <taxon>Bacteria</taxon>
        <taxon>Bacillati</taxon>
        <taxon>Actinomycetota</taxon>
        <taxon>Actinomycetes</taxon>
        <taxon>Micromonosporales</taxon>
        <taxon>Micromonosporaceae</taxon>
        <taxon>Micromonospora</taxon>
    </lineage>
</organism>
<dbReference type="Proteomes" id="UP000198707">
    <property type="component" value="Unassembled WGS sequence"/>
</dbReference>
<name>A0A1H6V5H5_9ACTN</name>
<keyword evidence="3" id="KW-1185">Reference proteome</keyword>
<feature type="region of interest" description="Disordered" evidence="1">
    <location>
        <begin position="1"/>
        <end position="20"/>
    </location>
</feature>
<gene>
    <name evidence="2" type="ORF">SAMN05443287_102442</name>
</gene>
<proteinExistence type="predicted"/>
<evidence type="ECO:0000256" key="1">
    <source>
        <dbReference type="SAM" id="MobiDB-lite"/>
    </source>
</evidence>
<dbReference type="EMBL" id="FNYV01000002">
    <property type="protein sequence ID" value="SEI97067.1"/>
    <property type="molecule type" value="Genomic_DNA"/>
</dbReference>
<dbReference type="STRING" id="1144548.SAMN05443287_102442"/>
<dbReference type="AlphaFoldDB" id="A0A1H6V5H5"/>
<evidence type="ECO:0000313" key="3">
    <source>
        <dbReference type="Proteomes" id="UP000198707"/>
    </source>
</evidence>
<dbReference type="OrthoDB" id="3690795at2"/>